<keyword evidence="2" id="KW-1185">Reference proteome</keyword>
<dbReference type="RefSeq" id="WP_264810678.1">
    <property type="nucleotide sequence ID" value="NZ_CP110226.1"/>
</dbReference>
<gene>
    <name evidence="1" type="ORF">OM944_05600</name>
</gene>
<organism evidence="1 2">
    <name type="scientific">Algoriphagus halophytocola</name>
    <dbReference type="NCBI Taxonomy" id="2991499"/>
    <lineage>
        <taxon>Bacteria</taxon>
        <taxon>Pseudomonadati</taxon>
        <taxon>Bacteroidota</taxon>
        <taxon>Cytophagia</taxon>
        <taxon>Cytophagales</taxon>
        <taxon>Cyclobacteriaceae</taxon>
        <taxon>Algoriphagus</taxon>
    </lineage>
</organism>
<name>A0ABY6MJL0_9BACT</name>
<evidence type="ECO:0000313" key="1">
    <source>
        <dbReference type="EMBL" id="UZD23967.1"/>
    </source>
</evidence>
<sequence length="41" mass="4629">MKTRIFKFSIPNALEGMEEPMAGLLREYIHLLAVPVITVQA</sequence>
<dbReference type="EMBL" id="CP110226">
    <property type="protein sequence ID" value="UZD23967.1"/>
    <property type="molecule type" value="Genomic_DNA"/>
</dbReference>
<evidence type="ECO:0000313" key="2">
    <source>
        <dbReference type="Proteomes" id="UP001163156"/>
    </source>
</evidence>
<dbReference type="Proteomes" id="UP001163156">
    <property type="component" value="Chromosome"/>
</dbReference>
<protein>
    <submittedName>
        <fullName evidence="1">Uncharacterized protein</fullName>
    </submittedName>
</protein>
<proteinExistence type="predicted"/>
<reference evidence="1" key="1">
    <citation type="submission" date="2022-10" db="EMBL/GenBank/DDBJ databases">
        <title>Algoriphagus sp. a novel bacteria isolate from halophytes salicornia europaea.</title>
        <authorList>
            <person name="Peng Y."/>
            <person name="Jiang L."/>
            <person name="Lee J."/>
        </authorList>
    </citation>
    <scope>NUCLEOTIDE SEQUENCE</scope>
    <source>
        <strain evidence="1">TR-M5</strain>
    </source>
</reference>
<accession>A0ABY6MJL0</accession>